<organism evidence="6">
    <name type="scientific">viral metagenome</name>
    <dbReference type="NCBI Taxonomy" id="1070528"/>
    <lineage>
        <taxon>unclassified sequences</taxon>
        <taxon>metagenomes</taxon>
        <taxon>organismal metagenomes</taxon>
    </lineage>
</organism>
<dbReference type="AlphaFoldDB" id="A0A6H1ZWS5"/>
<dbReference type="SUPFAM" id="SSF56235">
    <property type="entry name" value="N-terminal nucleophile aminohydrolases (Ntn hydrolases)"/>
    <property type="match status" value="1"/>
</dbReference>
<dbReference type="Gene3D" id="3.60.20.10">
    <property type="entry name" value="Glutamine Phosphoribosylpyrophosphate, subunit 1, domain 1"/>
    <property type="match status" value="1"/>
</dbReference>
<name>A0A6H1ZWS5_9ZZZZ</name>
<evidence type="ECO:0000256" key="2">
    <source>
        <dbReference type="ARBA" id="ARBA00012916"/>
    </source>
</evidence>
<dbReference type="PROSITE" id="PS51278">
    <property type="entry name" value="GATASE_TYPE_2"/>
    <property type="match status" value="1"/>
</dbReference>
<dbReference type="CDD" id="cd00352">
    <property type="entry name" value="Gn_AT_II"/>
    <property type="match status" value="1"/>
</dbReference>
<keyword evidence="4 6" id="KW-0315">Glutamine amidotransferase</keyword>
<keyword evidence="3 6" id="KW-0808">Transferase</keyword>
<dbReference type="EMBL" id="MT144294">
    <property type="protein sequence ID" value="QJA51871.1"/>
    <property type="molecule type" value="Genomic_DNA"/>
</dbReference>
<comment type="catalytic activity">
    <reaction evidence="1">
        <text>D-fructose 6-phosphate + L-glutamine = D-glucosamine 6-phosphate + L-glutamate</text>
        <dbReference type="Rhea" id="RHEA:13237"/>
        <dbReference type="ChEBI" id="CHEBI:29985"/>
        <dbReference type="ChEBI" id="CHEBI:58359"/>
        <dbReference type="ChEBI" id="CHEBI:58725"/>
        <dbReference type="ChEBI" id="CHEBI:61527"/>
        <dbReference type="EC" id="2.6.1.16"/>
    </reaction>
</comment>
<evidence type="ECO:0000313" key="6">
    <source>
        <dbReference type="EMBL" id="QJA51871.1"/>
    </source>
</evidence>
<sequence length="380" mass="43122">MCGISGYFNGIGAVKKVFQVLLNQQDRGTDATGIAYLSNKRIHIIKKAVSPQKFQETVDNINDEDVYVAIGHNRHATSNTSEKHLDEESHPFFSEDRSFALVHNGTVLHEDIIRKLLQTKDNHNFSSKVDSEVYVHILEDILKTEPSRIKAIEKLYKLINGNMLILFSDGELIGIPSIAFIVAQEKDTILIASGEESIIPLLGNRFQLATPKTGTKPKAISIKLKDDDKLDVIFYGDWEINELELPKGFIAAIIAECDFCGDTNVYCEKYQYSKDVIKNRCIKCFKKKVIKLPEVVTSSLVSASYTPSIRKKSPKKKSYIICSGYKHSTATHKVLYCCYCRRYYCKGCFRDARRHNCVAKYPELTGYKTFPTDVEWDLFA</sequence>
<dbReference type="InterPro" id="IPR029055">
    <property type="entry name" value="Ntn_hydrolases_N"/>
</dbReference>
<feature type="domain" description="Glutamine amidotransferase type-2" evidence="5">
    <location>
        <begin position="2"/>
        <end position="256"/>
    </location>
</feature>
<dbReference type="PANTHER" id="PTHR10937">
    <property type="entry name" value="GLUCOSAMINE--FRUCTOSE-6-PHOSPHATE AMINOTRANSFERASE, ISOMERIZING"/>
    <property type="match status" value="1"/>
</dbReference>
<dbReference type="GO" id="GO:0004360">
    <property type="term" value="F:glutamine-fructose-6-phosphate transaminase (isomerizing) activity"/>
    <property type="evidence" value="ECO:0007669"/>
    <property type="project" value="UniProtKB-EC"/>
</dbReference>
<gene>
    <name evidence="6" type="ORF">TM448A02341_0012</name>
</gene>
<evidence type="ECO:0000256" key="1">
    <source>
        <dbReference type="ARBA" id="ARBA00001031"/>
    </source>
</evidence>
<reference evidence="6" key="1">
    <citation type="submission" date="2020-03" db="EMBL/GenBank/DDBJ databases">
        <title>The deep terrestrial virosphere.</title>
        <authorList>
            <person name="Holmfeldt K."/>
            <person name="Nilsson E."/>
            <person name="Simone D."/>
            <person name="Lopez-Fernandez M."/>
            <person name="Wu X."/>
            <person name="de Brujin I."/>
            <person name="Lundin D."/>
            <person name="Andersson A."/>
            <person name="Bertilsson S."/>
            <person name="Dopson M."/>
        </authorList>
    </citation>
    <scope>NUCLEOTIDE SEQUENCE</scope>
    <source>
        <strain evidence="6">TM448A02341</strain>
    </source>
</reference>
<dbReference type="EC" id="2.6.1.16" evidence="2"/>
<dbReference type="Pfam" id="PF13522">
    <property type="entry name" value="GATase_6"/>
    <property type="match status" value="1"/>
</dbReference>
<accession>A0A6H1ZWS5</accession>
<evidence type="ECO:0000256" key="4">
    <source>
        <dbReference type="ARBA" id="ARBA00022962"/>
    </source>
</evidence>
<dbReference type="InterPro" id="IPR017932">
    <property type="entry name" value="GATase_2_dom"/>
</dbReference>
<proteinExistence type="predicted"/>
<protein>
    <recommendedName>
        <fullName evidence="2">glutamine--fructose-6-phosphate transaminase (isomerizing)</fullName>
        <ecNumber evidence="2">2.6.1.16</ecNumber>
    </recommendedName>
</protein>
<evidence type="ECO:0000259" key="5">
    <source>
        <dbReference type="PROSITE" id="PS51278"/>
    </source>
</evidence>
<evidence type="ECO:0000256" key="3">
    <source>
        <dbReference type="ARBA" id="ARBA00022679"/>
    </source>
</evidence>